<accession>A0A2P2KXQ0</accession>
<dbReference type="GO" id="GO:0016301">
    <property type="term" value="F:kinase activity"/>
    <property type="evidence" value="ECO:0007669"/>
    <property type="project" value="UniProtKB-KW"/>
</dbReference>
<sequence>MLELAKLWSQSPRNIRISQIQTNHMIVDITGDMEPGAGIDKGWVPALQHICWIREPASQSMQSISCNTKWKREAKETTKAQNNKEIKKRSELENQTICLLAKKSNSKFETQIPKQIILILFYKY</sequence>
<name>A0A2P2KXQ0_RHIMU</name>
<reference evidence="1" key="1">
    <citation type="submission" date="2018-02" db="EMBL/GenBank/DDBJ databases">
        <title>Rhizophora mucronata_Transcriptome.</title>
        <authorList>
            <person name="Meera S.P."/>
            <person name="Sreeshan A."/>
            <person name="Augustine A."/>
        </authorList>
    </citation>
    <scope>NUCLEOTIDE SEQUENCE</scope>
    <source>
        <tissue evidence="1">Leaf</tissue>
    </source>
</reference>
<proteinExistence type="predicted"/>
<dbReference type="EMBL" id="GGEC01030011">
    <property type="protein sequence ID" value="MBX10495.1"/>
    <property type="molecule type" value="Transcribed_RNA"/>
</dbReference>
<dbReference type="AlphaFoldDB" id="A0A2P2KXQ0"/>
<organism evidence="1">
    <name type="scientific">Rhizophora mucronata</name>
    <name type="common">Asiatic mangrove</name>
    <dbReference type="NCBI Taxonomy" id="61149"/>
    <lineage>
        <taxon>Eukaryota</taxon>
        <taxon>Viridiplantae</taxon>
        <taxon>Streptophyta</taxon>
        <taxon>Embryophyta</taxon>
        <taxon>Tracheophyta</taxon>
        <taxon>Spermatophyta</taxon>
        <taxon>Magnoliopsida</taxon>
        <taxon>eudicotyledons</taxon>
        <taxon>Gunneridae</taxon>
        <taxon>Pentapetalae</taxon>
        <taxon>rosids</taxon>
        <taxon>fabids</taxon>
        <taxon>Malpighiales</taxon>
        <taxon>Rhizophoraceae</taxon>
        <taxon>Rhizophora</taxon>
    </lineage>
</organism>
<protein>
    <submittedName>
        <fullName evidence="1">Serine-threonine protein kinase plant-type</fullName>
    </submittedName>
</protein>
<keyword evidence="1" id="KW-0418">Kinase</keyword>
<keyword evidence="1" id="KW-0808">Transferase</keyword>
<evidence type="ECO:0000313" key="1">
    <source>
        <dbReference type="EMBL" id="MBX10495.1"/>
    </source>
</evidence>